<keyword evidence="3" id="KW-0227">DNA damage</keyword>
<feature type="region of interest" description="Disordered" evidence="9">
    <location>
        <begin position="205"/>
        <end position="228"/>
    </location>
</feature>
<dbReference type="RefSeq" id="WP_163960766.1">
    <property type="nucleotide sequence ID" value="NZ_JAAIVB010000012.1"/>
</dbReference>
<evidence type="ECO:0000256" key="2">
    <source>
        <dbReference type="ARBA" id="ARBA00022670"/>
    </source>
</evidence>
<dbReference type="GO" id="GO:0016829">
    <property type="term" value="F:lyase activity"/>
    <property type="evidence" value="ECO:0007669"/>
    <property type="project" value="UniProtKB-KW"/>
</dbReference>
<dbReference type="PANTHER" id="PTHR13604">
    <property type="entry name" value="DC12-RELATED"/>
    <property type="match status" value="1"/>
</dbReference>
<evidence type="ECO:0000256" key="5">
    <source>
        <dbReference type="ARBA" id="ARBA00023124"/>
    </source>
</evidence>
<dbReference type="GO" id="GO:0008233">
    <property type="term" value="F:peptidase activity"/>
    <property type="evidence" value="ECO:0007669"/>
    <property type="project" value="UniProtKB-KW"/>
</dbReference>
<dbReference type="Pfam" id="PF02586">
    <property type="entry name" value="SRAP"/>
    <property type="match status" value="1"/>
</dbReference>
<evidence type="ECO:0000256" key="9">
    <source>
        <dbReference type="SAM" id="MobiDB-lite"/>
    </source>
</evidence>
<keyword evidence="11" id="KW-1185">Reference proteome</keyword>
<proteinExistence type="inferred from homology"/>
<evidence type="ECO:0000256" key="3">
    <source>
        <dbReference type="ARBA" id="ARBA00022763"/>
    </source>
</evidence>
<evidence type="ECO:0000256" key="8">
    <source>
        <dbReference type="RuleBase" id="RU364100"/>
    </source>
</evidence>
<evidence type="ECO:0000256" key="4">
    <source>
        <dbReference type="ARBA" id="ARBA00022801"/>
    </source>
</evidence>
<dbReference type="EC" id="3.4.-.-" evidence="8"/>
<name>A0A6B3SHD7_9BURK</name>
<reference evidence="10 11" key="1">
    <citation type="submission" date="2020-02" db="EMBL/GenBank/DDBJ databases">
        <authorList>
            <person name="Kim M.K."/>
        </authorList>
    </citation>
    <scope>NUCLEOTIDE SEQUENCE [LARGE SCALE GENOMIC DNA]</scope>
    <source>
        <strain evidence="10 11">17J57-3</strain>
    </source>
</reference>
<keyword evidence="4 8" id="KW-0378">Hydrolase</keyword>
<dbReference type="InterPro" id="IPR003738">
    <property type="entry name" value="SRAP"/>
</dbReference>
<keyword evidence="6" id="KW-0238">DNA-binding</keyword>
<keyword evidence="7" id="KW-0456">Lyase</keyword>
<dbReference type="Gene3D" id="3.90.1680.10">
    <property type="entry name" value="SOS response associated peptidase-like"/>
    <property type="match status" value="1"/>
</dbReference>
<gene>
    <name evidence="10" type="ORF">G3574_04160</name>
</gene>
<dbReference type="GO" id="GO:0003697">
    <property type="term" value="F:single-stranded DNA binding"/>
    <property type="evidence" value="ECO:0007669"/>
    <property type="project" value="InterPro"/>
</dbReference>
<organism evidence="10 11">
    <name type="scientific">Noviherbaspirillum galbum</name>
    <dbReference type="NCBI Taxonomy" id="2709383"/>
    <lineage>
        <taxon>Bacteria</taxon>
        <taxon>Pseudomonadati</taxon>
        <taxon>Pseudomonadota</taxon>
        <taxon>Betaproteobacteria</taxon>
        <taxon>Burkholderiales</taxon>
        <taxon>Oxalobacteraceae</taxon>
        <taxon>Noviherbaspirillum</taxon>
    </lineage>
</organism>
<evidence type="ECO:0000256" key="7">
    <source>
        <dbReference type="ARBA" id="ARBA00023239"/>
    </source>
</evidence>
<evidence type="ECO:0000256" key="6">
    <source>
        <dbReference type="ARBA" id="ARBA00023125"/>
    </source>
</evidence>
<accession>A0A6B3SHD7</accession>
<dbReference type="EMBL" id="JAAIVB010000012">
    <property type="protein sequence ID" value="NEX60264.1"/>
    <property type="molecule type" value="Genomic_DNA"/>
</dbReference>
<dbReference type="InterPro" id="IPR036590">
    <property type="entry name" value="SRAP-like"/>
</dbReference>
<evidence type="ECO:0000256" key="1">
    <source>
        <dbReference type="ARBA" id="ARBA00008136"/>
    </source>
</evidence>
<comment type="similarity">
    <text evidence="1 8">Belongs to the SOS response-associated peptidase family.</text>
</comment>
<sequence length="228" mass="25483">MCANYIPSRREQLEQHFGVAAPDSDYKAETYPGYMAPFIRTPGNDALYGDRAAALGMFGMVPHWAKDLKLARQTYNARTETVASKPSFRSAFKHGQFCIIPAAAIFEPNYESGKAERWEIAMTGGAPMGIAGIWEHRQEGPNGLPLLSFSMLTVNADGHPLMQRFHKPEDEKRMVIVLAPDQYDDWLNCPVDEAESFFQRYPAEGLEAQPAPRTQPKAKDLFEDDPAA</sequence>
<dbReference type="SUPFAM" id="SSF143081">
    <property type="entry name" value="BB1717-like"/>
    <property type="match status" value="1"/>
</dbReference>
<comment type="caution">
    <text evidence="10">The sequence shown here is derived from an EMBL/GenBank/DDBJ whole genome shotgun (WGS) entry which is preliminary data.</text>
</comment>
<dbReference type="AlphaFoldDB" id="A0A6B3SHD7"/>
<evidence type="ECO:0000313" key="10">
    <source>
        <dbReference type="EMBL" id="NEX60264.1"/>
    </source>
</evidence>
<protein>
    <recommendedName>
        <fullName evidence="8">Abasic site processing protein</fullName>
        <ecNumber evidence="8">3.4.-.-</ecNumber>
    </recommendedName>
</protein>
<keyword evidence="5" id="KW-0190">Covalent protein-DNA linkage</keyword>
<dbReference type="GO" id="GO:0006508">
    <property type="term" value="P:proteolysis"/>
    <property type="evidence" value="ECO:0007669"/>
    <property type="project" value="UniProtKB-KW"/>
</dbReference>
<dbReference type="PANTHER" id="PTHR13604:SF0">
    <property type="entry name" value="ABASIC SITE PROCESSING PROTEIN HMCES"/>
    <property type="match status" value="1"/>
</dbReference>
<evidence type="ECO:0000313" key="11">
    <source>
        <dbReference type="Proteomes" id="UP000482155"/>
    </source>
</evidence>
<dbReference type="GO" id="GO:0106300">
    <property type="term" value="P:protein-DNA covalent cross-linking repair"/>
    <property type="evidence" value="ECO:0007669"/>
    <property type="project" value="InterPro"/>
</dbReference>
<dbReference type="Proteomes" id="UP000482155">
    <property type="component" value="Unassembled WGS sequence"/>
</dbReference>
<keyword evidence="2 8" id="KW-0645">Protease</keyword>